<evidence type="ECO:0000256" key="1">
    <source>
        <dbReference type="ARBA" id="ARBA00004286"/>
    </source>
</evidence>
<dbReference type="InterPro" id="IPR046341">
    <property type="entry name" value="SET_dom_sf"/>
</dbReference>
<keyword evidence="4 5" id="KW-0539">Nucleus</keyword>
<dbReference type="GO" id="GO:0003690">
    <property type="term" value="F:double-stranded DNA binding"/>
    <property type="evidence" value="ECO:0007669"/>
    <property type="project" value="TreeGrafter"/>
</dbReference>
<feature type="region of interest" description="Disordered" evidence="6">
    <location>
        <begin position="21"/>
        <end position="64"/>
    </location>
</feature>
<evidence type="ECO:0000256" key="3">
    <source>
        <dbReference type="ARBA" id="ARBA00022853"/>
    </source>
</evidence>
<evidence type="ECO:0000256" key="4">
    <source>
        <dbReference type="ARBA" id="ARBA00023242"/>
    </source>
</evidence>
<accession>A0A427AGW4</accession>
<dbReference type="InterPro" id="IPR036987">
    <property type="entry name" value="SRA-YDG_sf"/>
</dbReference>
<name>A0A427AGW4_ENSVE</name>
<dbReference type="InterPro" id="IPR025794">
    <property type="entry name" value="H3-K9-MeTrfase_plant"/>
</dbReference>
<evidence type="ECO:0000313" key="10">
    <source>
        <dbReference type="EMBL" id="RRT75411.1"/>
    </source>
</evidence>
<dbReference type="AlphaFoldDB" id="A0A427AGW4"/>
<dbReference type="InterPro" id="IPR003105">
    <property type="entry name" value="SRA_YDG"/>
</dbReference>
<keyword evidence="2" id="KW-0158">Chromosome</keyword>
<evidence type="ECO:0008006" key="12">
    <source>
        <dbReference type="Google" id="ProtNLM"/>
    </source>
</evidence>
<dbReference type="GO" id="GO:0005694">
    <property type="term" value="C:chromosome"/>
    <property type="evidence" value="ECO:0007669"/>
    <property type="project" value="UniProtKB-SubCell"/>
</dbReference>
<dbReference type="SMART" id="SM00468">
    <property type="entry name" value="PreSET"/>
    <property type="match status" value="1"/>
</dbReference>
<dbReference type="GO" id="GO:0005634">
    <property type="term" value="C:nucleus"/>
    <property type="evidence" value="ECO:0007669"/>
    <property type="project" value="UniProtKB-SubCell"/>
</dbReference>
<dbReference type="PROSITE" id="PS50867">
    <property type="entry name" value="PRE_SET"/>
    <property type="match status" value="1"/>
</dbReference>
<dbReference type="Pfam" id="PF02182">
    <property type="entry name" value="SAD_SRA"/>
    <property type="match status" value="1"/>
</dbReference>
<feature type="domain" description="Pre-SET" evidence="8">
    <location>
        <begin position="432"/>
        <end position="490"/>
    </location>
</feature>
<evidence type="ECO:0000259" key="9">
    <source>
        <dbReference type="PROSITE" id="PS51015"/>
    </source>
</evidence>
<evidence type="ECO:0000256" key="2">
    <source>
        <dbReference type="ARBA" id="ARBA00022454"/>
    </source>
</evidence>
<dbReference type="PANTHER" id="PTHR45660:SF3">
    <property type="entry name" value="HISTONE-LYSINE N-METHYLTRANSFERASE FAMILY MEMBER SUVH9"/>
    <property type="match status" value="1"/>
</dbReference>
<dbReference type="SUPFAM" id="SSF82199">
    <property type="entry name" value="SET domain"/>
    <property type="match status" value="1"/>
</dbReference>
<dbReference type="SUPFAM" id="SSF88697">
    <property type="entry name" value="PUA domain-like"/>
    <property type="match status" value="1"/>
</dbReference>
<dbReference type="EMBL" id="AMZH03002487">
    <property type="protein sequence ID" value="RRT75411.1"/>
    <property type="molecule type" value="Genomic_DNA"/>
</dbReference>
<dbReference type="Gene3D" id="2.30.280.10">
    <property type="entry name" value="SRA-YDG"/>
    <property type="match status" value="1"/>
</dbReference>
<dbReference type="Proteomes" id="UP000287651">
    <property type="component" value="Unassembled WGS sequence"/>
</dbReference>
<organism evidence="10 11">
    <name type="scientific">Ensete ventricosum</name>
    <name type="common">Abyssinian banana</name>
    <name type="synonym">Musa ensete</name>
    <dbReference type="NCBI Taxonomy" id="4639"/>
    <lineage>
        <taxon>Eukaryota</taxon>
        <taxon>Viridiplantae</taxon>
        <taxon>Streptophyta</taxon>
        <taxon>Embryophyta</taxon>
        <taxon>Tracheophyta</taxon>
        <taxon>Spermatophyta</taxon>
        <taxon>Magnoliopsida</taxon>
        <taxon>Liliopsida</taxon>
        <taxon>Zingiberales</taxon>
        <taxon>Musaceae</taxon>
        <taxon>Ensete</taxon>
    </lineage>
</organism>
<protein>
    <recommendedName>
        <fullName evidence="12">SET domain-containing protein</fullName>
    </recommendedName>
</protein>
<comment type="subcellular location">
    <subcellularLocation>
        <location evidence="1">Chromosome</location>
    </subcellularLocation>
    <subcellularLocation>
        <location evidence="5">Nucleus</location>
    </subcellularLocation>
</comment>
<comment type="caution">
    <text evidence="10">The sequence shown here is derived from an EMBL/GenBank/DDBJ whole genome shotgun (WGS) entry which is preliminary data.</text>
</comment>
<dbReference type="Pfam" id="PF05033">
    <property type="entry name" value="Pre-SET"/>
    <property type="match status" value="1"/>
</dbReference>
<feature type="domain" description="YDG" evidence="9">
    <location>
        <begin position="202"/>
        <end position="350"/>
    </location>
</feature>
<evidence type="ECO:0000313" key="11">
    <source>
        <dbReference type="Proteomes" id="UP000287651"/>
    </source>
</evidence>
<gene>
    <name evidence="10" type="ORF">B296_00015683</name>
</gene>
<dbReference type="PROSITE" id="PS50280">
    <property type="entry name" value="SET"/>
    <property type="match status" value="1"/>
</dbReference>
<dbReference type="InterPro" id="IPR051357">
    <property type="entry name" value="H3K9_HMTase_SUVAR3-9"/>
</dbReference>
<dbReference type="Pfam" id="PF00856">
    <property type="entry name" value="SET"/>
    <property type="match status" value="1"/>
</dbReference>
<evidence type="ECO:0000256" key="6">
    <source>
        <dbReference type="SAM" id="MobiDB-lite"/>
    </source>
</evidence>
<dbReference type="PROSITE" id="PS51015">
    <property type="entry name" value="YDG"/>
    <property type="match status" value="1"/>
</dbReference>
<dbReference type="SMART" id="SM00466">
    <property type="entry name" value="SRA"/>
    <property type="match status" value="1"/>
</dbReference>
<dbReference type="PANTHER" id="PTHR45660">
    <property type="entry name" value="HISTONE-LYSINE N-METHYLTRANSFERASE SETMAR"/>
    <property type="match status" value="1"/>
</dbReference>
<dbReference type="SMART" id="SM00317">
    <property type="entry name" value="SET"/>
    <property type="match status" value="1"/>
</dbReference>
<dbReference type="InterPro" id="IPR001214">
    <property type="entry name" value="SET_dom"/>
</dbReference>
<reference evidence="10 11" key="1">
    <citation type="journal article" date="2014" name="Agronomy (Basel)">
        <title>A Draft Genome Sequence for Ensete ventricosum, the Drought-Tolerant Tree Against Hunger.</title>
        <authorList>
            <person name="Harrison J."/>
            <person name="Moore K.A."/>
            <person name="Paszkiewicz K."/>
            <person name="Jones T."/>
            <person name="Grant M."/>
            <person name="Ambacheew D."/>
            <person name="Muzemil S."/>
            <person name="Studholme D.J."/>
        </authorList>
    </citation>
    <scope>NUCLEOTIDE SEQUENCE [LARGE SCALE GENOMIC DNA]</scope>
</reference>
<evidence type="ECO:0000259" key="8">
    <source>
        <dbReference type="PROSITE" id="PS50867"/>
    </source>
</evidence>
<dbReference type="InterPro" id="IPR015947">
    <property type="entry name" value="PUA-like_sf"/>
</dbReference>
<proteinExistence type="predicted"/>
<feature type="compositionally biased region" description="Basic and acidic residues" evidence="6">
    <location>
        <begin position="26"/>
        <end position="37"/>
    </location>
</feature>
<evidence type="ECO:0000256" key="5">
    <source>
        <dbReference type="PROSITE-ProRule" id="PRU00358"/>
    </source>
</evidence>
<dbReference type="PROSITE" id="PS51575">
    <property type="entry name" value="SAM_MT43_SUVAR39_2"/>
    <property type="match status" value="1"/>
</dbReference>
<dbReference type="Gene3D" id="2.170.270.10">
    <property type="entry name" value="SET domain"/>
    <property type="match status" value="1"/>
</dbReference>
<evidence type="ECO:0000259" key="7">
    <source>
        <dbReference type="PROSITE" id="PS50280"/>
    </source>
</evidence>
<sequence>MTPSSPPPSPFLDLNLNLNLAPFPKVEPKPEPPDHHPALPGPIDLLDPLHPTPGPSPSPSHDAVDDERAALFAEYLRLARLFAAAAASGDDHHQLSLVTAPTLAPTRAANSSAVVARKKRKMRSADMVRASTLGLRDQLYFRDVVRRTRITFDSLRSLLLRDENKADAFEAIWGKRSRPDLKAATVMGDRDLWLNRDRRIIGAIPGITIGDVFFFRMELCVLGLHGQIQAGIDYVPASRSSTGEPIATSIIVSGGYEDDEDCGLVLVYTGHGGRGPSMFKHCTDQKLEGGNLALERSMNYGIEIRVIRGIKSNLCPIGKIYVYDGLYKIVNCWMDVGKSGFGIYKYKLLRIEGQEEMGSGILKLAEDLKVNPLSMRPAGYLSLDISMGKEKFPVSLFNNIDDDREPLLFEYLSSPVFPVEAFQGKTNADAGNGCECISNCSASCYCAKKNGGEFAYGGHGILLRGKPLIYECGTLCQCPPSCPNRVSQRGMRHQLEVFRSKETGWGVRSLDLIRAGEFVCEFSGIMLTRQQTETLSTKGHCLVHPGQFPGRWVEWGDISDVLPNYVSPNFPCLPGLNFSIDVSRSRNVACYLSHSCSPNVFVQYVLFDHNNVSYPHVMIFAMENIPPLRELSVDYGIGDEPVGKLTM</sequence>
<dbReference type="GO" id="GO:0008270">
    <property type="term" value="F:zinc ion binding"/>
    <property type="evidence" value="ECO:0007669"/>
    <property type="project" value="InterPro"/>
</dbReference>
<feature type="domain" description="SET" evidence="7">
    <location>
        <begin position="493"/>
        <end position="636"/>
    </location>
</feature>
<dbReference type="InterPro" id="IPR007728">
    <property type="entry name" value="Pre-SET_dom"/>
</dbReference>
<keyword evidence="3" id="KW-0156">Chromatin regulator</keyword>
<dbReference type="GO" id="GO:0042054">
    <property type="term" value="F:histone methyltransferase activity"/>
    <property type="evidence" value="ECO:0007669"/>
    <property type="project" value="InterPro"/>
</dbReference>